<feature type="compositionally biased region" description="Basic and acidic residues" evidence="1">
    <location>
        <begin position="34"/>
        <end position="47"/>
    </location>
</feature>
<evidence type="ECO:0000256" key="1">
    <source>
        <dbReference type="SAM" id="MobiDB-lite"/>
    </source>
</evidence>
<dbReference type="RefSeq" id="XP_067474411.1">
    <property type="nucleotide sequence ID" value="XM_067626036.1"/>
</dbReference>
<dbReference type="VEuPathDB" id="FungiDB:ASPBRDRAFT_48195"/>
<protein>
    <submittedName>
        <fullName evidence="2">Uncharacterized protein</fullName>
    </submittedName>
</protein>
<evidence type="ECO:0000313" key="3">
    <source>
        <dbReference type="Proteomes" id="UP000184499"/>
    </source>
</evidence>
<evidence type="ECO:0000313" key="2">
    <source>
        <dbReference type="EMBL" id="OJJ67162.1"/>
    </source>
</evidence>
<dbReference type="EMBL" id="KV878695">
    <property type="protein sequence ID" value="OJJ67162.1"/>
    <property type="molecule type" value="Genomic_DNA"/>
</dbReference>
<name>A0A1L9U6B6_ASPBC</name>
<feature type="region of interest" description="Disordered" evidence="1">
    <location>
        <begin position="1"/>
        <end position="70"/>
    </location>
</feature>
<reference evidence="3" key="1">
    <citation type="journal article" date="2017" name="Genome Biol.">
        <title>Comparative genomics reveals high biological diversity and specific adaptations in the industrially and medically important fungal genus Aspergillus.</title>
        <authorList>
            <person name="de Vries R.P."/>
            <person name="Riley R."/>
            <person name="Wiebenga A."/>
            <person name="Aguilar-Osorio G."/>
            <person name="Amillis S."/>
            <person name="Uchima C.A."/>
            <person name="Anderluh G."/>
            <person name="Asadollahi M."/>
            <person name="Askin M."/>
            <person name="Barry K."/>
            <person name="Battaglia E."/>
            <person name="Bayram O."/>
            <person name="Benocci T."/>
            <person name="Braus-Stromeyer S.A."/>
            <person name="Caldana C."/>
            <person name="Canovas D."/>
            <person name="Cerqueira G.C."/>
            <person name="Chen F."/>
            <person name="Chen W."/>
            <person name="Choi C."/>
            <person name="Clum A."/>
            <person name="Dos Santos R.A."/>
            <person name="Damasio A.R."/>
            <person name="Diallinas G."/>
            <person name="Emri T."/>
            <person name="Fekete E."/>
            <person name="Flipphi M."/>
            <person name="Freyberg S."/>
            <person name="Gallo A."/>
            <person name="Gournas C."/>
            <person name="Habgood R."/>
            <person name="Hainaut M."/>
            <person name="Harispe M.L."/>
            <person name="Henrissat B."/>
            <person name="Hilden K.S."/>
            <person name="Hope R."/>
            <person name="Hossain A."/>
            <person name="Karabika E."/>
            <person name="Karaffa L."/>
            <person name="Karanyi Z."/>
            <person name="Krasevec N."/>
            <person name="Kuo A."/>
            <person name="Kusch H."/>
            <person name="LaButti K."/>
            <person name="Lagendijk E.L."/>
            <person name="Lapidus A."/>
            <person name="Levasseur A."/>
            <person name="Lindquist E."/>
            <person name="Lipzen A."/>
            <person name="Logrieco A.F."/>
            <person name="MacCabe A."/>
            <person name="Maekelae M.R."/>
            <person name="Malavazi I."/>
            <person name="Melin P."/>
            <person name="Meyer V."/>
            <person name="Mielnichuk N."/>
            <person name="Miskei M."/>
            <person name="Molnar A.P."/>
            <person name="Mule G."/>
            <person name="Ngan C.Y."/>
            <person name="Orejas M."/>
            <person name="Orosz E."/>
            <person name="Ouedraogo J.P."/>
            <person name="Overkamp K.M."/>
            <person name="Park H.-S."/>
            <person name="Perrone G."/>
            <person name="Piumi F."/>
            <person name="Punt P.J."/>
            <person name="Ram A.F."/>
            <person name="Ramon A."/>
            <person name="Rauscher S."/>
            <person name="Record E."/>
            <person name="Riano-Pachon D.M."/>
            <person name="Robert V."/>
            <person name="Roehrig J."/>
            <person name="Ruller R."/>
            <person name="Salamov A."/>
            <person name="Salih N.S."/>
            <person name="Samson R.A."/>
            <person name="Sandor E."/>
            <person name="Sanguinetti M."/>
            <person name="Schuetze T."/>
            <person name="Sepcic K."/>
            <person name="Shelest E."/>
            <person name="Sherlock G."/>
            <person name="Sophianopoulou V."/>
            <person name="Squina F.M."/>
            <person name="Sun H."/>
            <person name="Susca A."/>
            <person name="Todd R.B."/>
            <person name="Tsang A."/>
            <person name="Unkles S.E."/>
            <person name="van de Wiele N."/>
            <person name="van Rossen-Uffink D."/>
            <person name="Oliveira J.V."/>
            <person name="Vesth T.C."/>
            <person name="Visser J."/>
            <person name="Yu J.-H."/>
            <person name="Zhou M."/>
            <person name="Andersen M.R."/>
            <person name="Archer D.B."/>
            <person name="Baker S.E."/>
            <person name="Benoit I."/>
            <person name="Brakhage A.A."/>
            <person name="Braus G.H."/>
            <person name="Fischer R."/>
            <person name="Frisvad J.C."/>
            <person name="Goldman G.H."/>
            <person name="Houbraken J."/>
            <person name="Oakley B."/>
            <person name="Pocsi I."/>
            <person name="Scazzocchio C."/>
            <person name="Seiboth B."/>
            <person name="vanKuyk P.A."/>
            <person name="Wortman J."/>
            <person name="Dyer P.S."/>
            <person name="Grigoriev I.V."/>
        </authorList>
    </citation>
    <scope>NUCLEOTIDE SEQUENCE [LARGE SCALE GENOMIC DNA]</scope>
    <source>
        <strain evidence="3">CBS 101740 / IMI 381727 / IBT 21946</strain>
    </source>
</reference>
<gene>
    <name evidence="2" type="ORF">ASPBRDRAFT_48195</name>
</gene>
<organism evidence="2 3">
    <name type="scientific">Aspergillus brasiliensis (strain CBS 101740 / IMI 381727 / IBT 21946)</name>
    <dbReference type="NCBI Taxonomy" id="767769"/>
    <lineage>
        <taxon>Eukaryota</taxon>
        <taxon>Fungi</taxon>
        <taxon>Dikarya</taxon>
        <taxon>Ascomycota</taxon>
        <taxon>Pezizomycotina</taxon>
        <taxon>Eurotiomycetes</taxon>
        <taxon>Eurotiomycetidae</taxon>
        <taxon>Eurotiales</taxon>
        <taxon>Aspergillaceae</taxon>
        <taxon>Aspergillus</taxon>
        <taxon>Aspergillus subgen. Circumdati</taxon>
    </lineage>
</organism>
<proteinExistence type="predicted"/>
<sequence length="70" mass="7805">MGLTTEDALSRIKRKGKGGPGERDNKLQTTNARLRNERERVKGRGSEEAGLLGKMSQSLPRSEEFLSEFV</sequence>
<keyword evidence="3" id="KW-1185">Reference proteome</keyword>
<dbReference type="AlphaFoldDB" id="A0A1L9U6B6"/>
<dbReference type="GeneID" id="93578524"/>
<dbReference type="Proteomes" id="UP000184499">
    <property type="component" value="Unassembled WGS sequence"/>
</dbReference>
<accession>A0A1L9U6B6</accession>